<proteinExistence type="predicted"/>
<organism evidence="2 3">
    <name type="scientific">Phytophthora megakarya</name>
    <dbReference type="NCBI Taxonomy" id="4795"/>
    <lineage>
        <taxon>Eukaryota</taxon>
        <taxon>Sar</taxon>
        <taxon>Stramenopiles</taxon>
        <taxon>Oomycota</taxon>
        <taxon>Peronosporomycetes</taxon>
        <taxon>Peronosporales</taxon>
        <taxon>Peronosporaceae</taxon>
        <taxon>Phytophthora</taxon>
    </lineage>
</organism>
<dbReference type="OrthoDB" id="109332at2759"/>
<keyword evidence="3" id="KW-1185">Reference proteome</keyword>
<feature type="region of interest" description="Disordered" evidence="1">
    <location>
        <begin position="173"/>
        <end position="205"/>
    </location>
</feature>
<feature type="region of interest" description="Disordered" evidence="1">
    <location>
        <begin position="118"/>
        <end position="139"/>
    </location>
</feature>
<evidence type="ECO:0000313" key="2">
    <source>
        <dbReference type="EMBL" id="OWZ23616.1"/>
    </source>
</evidence>
<protein>
    <submittedName>
        <fullName evidence="2">Uncharacterized protein</fullName>
    </submittedName>
</protein>
<accession>A0A225X134</accession>
<name>A0A225X134_9STRA</name>
<dbReference type="Proteomes" id="UP000198211">
    <property type="component" value="Unassembled WGS sequence"/>
</dbReference>
<evidence type="ECO:0000313" key="3">
    <source>
        <dbReference type="Proteomes" id="UP000198211"/>
    </source>
</evidence>
<feature type="compositionally biased region" description="Basic and acidic residues" evidence="1">
    <location>
        <begin position="192"/>
        <end position="205"/>
    </location>
</feature>
<comment type="caution">
    <text evidence="2">The sequence shown here is derived from an EMBL/GenBank/DDBJ whole genome shotgun (WGS) entry which is preliminary data.</text>
</comment>
<reference evidence="3" key="1">
    <citation type="submission" date="2017-03" db="EMBL/GenBank/DDBJ databases">
        <title>Phytopthora megakarya and P. palmivora, two closely related causual agents of cacao black pod achieved similar genome size and gene model numbers by different mechanisms.</title>
        <authorList>
            <person name="Ali S."/>
            <person name="Shao J."/>
            <person name="Larry D.J."/>
            <person name="Kronmiller B."/>
            <person name="Shen D."/>
            <person name="Strem M.D."/>
            <person name="Melnick R.L."/>
            <person name="Guiltinan M.J."/>
            <person name="Tyler B.M."/>
            <person name="Meinhardt L.W."/>
            <person name="Bailey B.A."/>
        </authorList>
    </citation>
    <scope>NUCLEOTIDE SEQUENCE [LARGE SCALE GENOMIC DNA]</scope>
    <source>
        <strain evidence="3">zdho120</strain>
    </source>
</reference>
<dbReference type="AlphaFoldDB" id="A0A225X134"/>
<sequence>MVCAVAGCDEGPELKTDPCSVCGKPVHHMCAIEVYEGEASALNERFCIVRPNGLPQRNYSNLSASPKRPVIPSVSGSRNIWIGSDSDFIPSPGVVSERIVASEKRPSKRRKLAAKCTTGKSCGDADTTGIPPAPDSPVSDLGIPLSVTHSRKDSTTDPVWDLVHVVDIPYRKRTPKEKDNAVQLGGGLTQHKAYEQRKGPYRLET</sequence>
<dbReference type="EMBL" id="NBNE01000053">
    <property type="protein sequence ID" value="OWZ23616.1"/>
    <property type="molecule type" value="Genomic_DNA"/>
</dbReference>
<gene>
    <name evidence="2" type="ORF">PHMEG_0001468</name>
</gene>
<evidence type="ECO:0000256" key="1">
    <source>
        <dbReference type="SAM" id="MobiDB-lite"/>
    </source>
</evidence>